<accession>A0A9P7AJP8</accession>
<protein>
    <submittedName>
        <fullName evidence="1">Uncharacterized protein</fullName>
    </submittedName>
</protein>
<evidence type="ECO:0000313" key="2">
    <source>
        <dbReference type="Proteomes" id="UP000719766"/>
    </source>
</evidence>
<dbReference type="Proteomes" id="UP000719766">
    <property type="component" value="Unassembled WGS sequence"/>
</dbReference>
<sequence>MSSVNASTGYTQFHLHLGRSPRLLPPLTPKAVQDARLDFPTNVTNALEAIMNLKTDVADAHDALVAAKISQASTANTKRNDEPELKIDDLVYLSTAHRRQEYLHGSNRRVAK</sequence>
<gene>
    <name evidence="1" type="ORF">HD556DRAFT_1214787</name>
</gene>
<proteinExistence type="predicted"/>
<feature type="non-terminal residue" evidence="1">
    <location>
        <position position="112"/>
    </location>
</feature>
<organism evidence="1 2">
    <name type="scientific">Suillus plorans</name>
    <dbReference type="NCBI Taxonomy" id="116603"/>
    <lineage>
        <taxon>Eukaryota</taxon>
        <taxon>Fungi</taxon>
        <taxon>Dikarya</taxon>
        <taxon>Basidiomycota</taxon>
        <taxon>Agaricomycotina</taxon>
        <taxon>Agaricomycetes</taxon>
        <taxon>Agaricomycetidae</taxon>
        <taxon>Boletales</taxon>
        <taxon>Suillineae</taxon>
        <taxon>Suillaceae</taxon>
        <taxon>Suillus</taxon>
    </lineage>
</organism>
<dbReference type="AlphaFoldDB" id="A0A9P7AJP8"/>
<name>A0A9P7AJP8_9AGAM</name>
<dbReference type="RefSeq" id="XP_041157846.1">
    <property type="nucleotide sequence ID" value="XM_041296656.1"/>
</dbReference>
<reference evidence="1" key="1">
    <citation type="journal article" date="2020" name="New Phytol.">
        <title>Comparative genomics reveals dynamic genome evolution in host specialist ectomycorrhizal fungi.</title>
        <authorList>
            <person name="Lofgren L.A."/>
            <person name="Nguyen N.H."/>
            <person name="Vilgalys R."/>
            <person name="Ruytinx J."/>
            <person name="Liao H.L."/>
            <person name="Branco S."/>
            <person name="Kuo A."/>
            <person name="LaButti K."/>
            <person name="Lipzen A."/>
            <person name="Andreopoulos W."/>
            <person name="Pangilinan J."/>
            <person name="Riley R."/>
            <person name="Hundley H."/>
            <person name="Na H."/>
            <person name="Barry K."/>
            <person name="Grigoriev I.V."/>
            <person name="Stajich J.E."/>
            <person name="Kennedy P.G."/>
        </authorList>
    </citation>
    <scope>NUCLEOTIDE SEQUENCE</scope>
    <source>
        <strain evidence="1">S12</strain>
    </source>
</reference>
<dbReference type="GeneID" id="64590420"/>
<dbReference type="OrthoDB" id="3268967at2759"/>
<comment type="caution">
    <text evidence="1">The sequence shown here is derived from an EMBL/GenBank/DDBJ whole genome shotgun (WGS) entry which is preliminary data.</text>
</comment>
<dbReference type="EMBL" id="JABBWE010000046">
    <property type="protein sequence ID" value="KAG1790918.1"/>
    <property type="molecule type" value="Genomic_DNA"/>
</dbReference>
<evidence type="ECO:0000313" key="1">
    <source>
        <dbReference type="EMBL" id="KAG1790918.1"/>
    </source>
</evidence>
<keyword evidence="2" id="KW-1185">Reference proteome</keyword>